<organism evidence="2">
    <name type="scientific">mine drainage metagenome</name>
    <dbReference type="NCBI Taxonomy" id="410659"/>
    <lineage>
        <taxon>unclassified sequences</taxon>
        <taxon>metagenomes</taxon>
        <taxon>ecological metagenomes</taxon>
    </lineage>
</organism>
<protein>
    <submittedName>
        <fullName evidence="2">Uncharacterized protein</fullName>
    </submittedName>
</protein>
<sequence length="214" mass="21957">MARTAAGSLTPWTRTLVRRRSISSADGPAPTSASSRVSSSSSQSSSARWSRESTARSRAPSGDPERASRPRSRESRPDVGAGTSSSGAISAGTVTAPAGLVAPAVGVGASVASRRTSTGAIGRSDVLGRGEGGCCRPGRRRRARTPIVAPTTARVGSPISRMVVSVSFTTPVCQDLAVRSPARRPRGPQSRCVAGPVRAGPRCRVSAVRDRADP</sequence>
<feature type="compositionally biased region" description="Low complexity" evidence="1">
    <location>
        <begin position="32"/>
        <end position="48"/>
    </location>
</feature>
<accession>A0A1J5PPX8</accession>
<evidence type="ECO:0000256" key="1">
    <source>
        <dbReference type="SAM" id="MobiDB-lite"/>
    </source>
</evidence>
<gene>
    <name evidence="2" type="ORF">GALL_455080</name>
</gene>
<feature type="compositionally biased region" description="Low complexity" evidence="1">
    <location>
        <begin position="79"/>
        <end position="90"/>
    </location>
</feature>
<dbReference type="EMBL" id="MLJW01003099">
    <property type="protein sequence ID" value="OIQ72864.1"/>
    <property type="molecule type" value="Genomic_DNA"/>
</dbReference>
<name>A0A1J5PPX8_9ZZZZ</name>
<feature type="region of interest" description="Disordered" evidence="1">
    <location>
        <begin position="1"/>
        <end position="90"/>
    </location>
</feature>
<evidence type="ECO:0000313" key="2">
    <source>
        <dbReference type="EMBL" id="OIQ72864.1"/>
    </source>
</evidence>
<proteinExistence type="predicted"/>
<comment type="caution">
    <text evidence="2">The sequence shown here is derived from an EMBL/GenBank/DDBJ whole genome shotgun (WGS) entry which is preliminary data.</text>
</comment>
<dbReference type="AlphaFoldDB" id="A0A1J5PPX8"/>
<reference evidence="2" key="1">
    <citation type="submission" date="2016-10" db="EMBL/GenBank/DDBJ databases">
        <title>Sequence of Gallionella enrichment culture.</title>
        <authorList>
            <person name="Poehlein A."/>
            <person name="Muehling M."/>
            <person name="Daniel R."/>
        </authorList>
    </citation>
    <scope>NUCLEOTIDE SEQUENCE</scope>
</reference>
<feature type="compositionally biased region" description="Basic and acidic residues" evidence="1">
    <location>
        <begin position="63"/>
        <end position="77"/>
    </location>
</feature>